<organism evidence="1">
    <name type="scientific">bioreactor metagenome</name>
    <dbReference type="NCBI Taxonomy" id="1076179"/>
    <lineage>
        <taxon>unclassified sequences</taxon>
        <taxon>metagenomes</taxon>
        <taxon>ecological metagenomes</taxon>
    </lineage>
</organism>
<protein>
    <submittedName>
        <fullName evidence="1">Uncharacterized protein</fullName>
    </submittedName>
</protein>
<dbReference type="EMBL" id="VSSQ01090935">
    <property type="protein sequence ID" value="MPN36673.1"/>
    <property type="molecule type" value="Genomic_DNA"/>
</dbReference>
<comment type="caution">
    <text evidence="1">The sequence shown here is derived from an EMBL/GenBank/DDBJ whole genome shotgun (WGS) entry which is preliminary data.</text>
</comment>
<accession>A0A645HMI8</accession>
<name>A0A645HMI8_9ZZZZ</name>
<reference evidence="1" key="1">
    <citation type="submission" date="2019-08" db="EMBL/GenBank/DDBJ databases">
        <authorList>
            <person name="Kucharzyk K."/>
            <person name="Murdoch R.W."/>
            <person name="Higgins S."/>
            <person name="Loffler F."/>
        </authorList>
    </citation>
    <scope>NUCLEOTIDE SEQUENCE</scope>
</reference>
<gene>
    <name evidence="1" type="ORF">SDC9_184183</name>
</gene>
<dbReference type="AlphaFoldDB" id="A0A645HMI8"/>
<sequence length="94" mass="9949">MRVDRSRGAGDQHIVGIGHQLVATARHHHIDPAQQRHNSVDLVGCILQMADHDDGGCPLGTQRIDLTLRQRGSGNEVLFGTGAGGIADDRHGAG</sequence>
<proteinExistence type="predicted"/>
<evidence type="ECO:0000313" key="1">
    <source>
        <dbReference type="EMBL" id="MPN36673.1"/>
    </source>
</evidence>